<evidence type="ECO:0000256" key="5">
    <source>
        <dbReference type="ARBA" id="ARBA00022801"/>
    </source>
</evidence>
<proteinExistence type="inferred from homology"/>
<dbReference type="GO" id="GO:0008800">
    <property type="term" value="F:beta-lactamase activity"/>
    <property type="evidence" value="ECO:0007669"/>
    <property type="project" value="UniProtKB-EC"/>
</dbReference>
<evidence type="ECO:0000256" key="3">
    <source>
        <dbReference type="ARBA" id="ARBA00012865"/>
    </source>
</evidence>
<dbReference type="AlphaFoldDB" id="A0A357VPJ9"/>
<evidence type="ECO:0000256" key="6">
    <source>
        <dbReference type="ARBA" id="ARBA00023251"/>
    </source>
</evidence>
<dbReference type="SUPFAM" id="SSF56519">
    <property type="entry name" value="Penicillin binding protein dimerisation domain"/>
    <property type="match status" value="1"/>
</dbReference>
<name>A0A357VPJ9_9THEO</name>
<keyword evidence="6" id="KW-0046">Antibiotic resistance</keyword>
<accession>A0A357VPJ9</accession>
<dbReference type="GO" id="GO:0051301">
    <property type="term" value="P:cell division"/>
    <property type="evidence" value="ECO:0007669"/>
    <property type="project" value="UniProtKB-KW"/>
</dbReference>
<organism evidence="8 9">
    <name type="scientific">Caldanaerobacter subterraneus</name>
    <dbReference type="NCBI Taxonomy" id="911092"/>
    <lineage>
        <taxon>Bacteria</taxon>
        <taxon>Bacillati</taxon>
        <taxon>Bacillota</taxon>
        <taxon>Clostridia</taxon>
        <taxon>Thermoanaerobacterales</taxon>
        <taxon>Thermoanaerobacteraceae</taxon>
        <taxon>Caldanaerobacter</taxon>
    </lineage>
</organism>
<keyword evidence="7" id="KW-0812">Transmembrane</keyword>
<dbReference type="GO" id="GO:0046677">
    <property type="term" value="P:response to antibiotic"/>
    <property type="evidence" value="ECO:0007669"/>
    <property type="project" value="UniProtKB-KW"/>
</dbReference>
<dbReference type="InterPro" id="IPR050515">
    <property type="entry name" value="Beta-lactam/transpept"/>
</dbReference>
<keyword evidence="8" id="KW-0132">Cell division</keyword>
<gene>
    <name evidence="8" type="ORF">DEA61_10100</name>
</gene>
<dbReference type="PANTHER" id="PTHR30627:SF6">
    <property type="entry name" value="BETA-LACTAMASE YBXI-RELATED"/>
    <property type="match status" value="1"/>
</dbReference>
<keyword evidence="4" id="KW-0732">Signal</keyword>
<dbReference type="GO" id="GO:0005886">
    <property type="term" value="C:plasma membrane"/>
    <property type="evidence" value="ECO:0007669"/>
    <property type="project" value="TreeGrafter"/>
</dbReference>
<evidence type="ECO:0000313" key="9">
    <source>
        <dbReference type="Proteomes" id="UP000264445"/>
    </source>
</evidence>
<dbReference type="Gene3D" id="3.90.1310.10">
    <property type="entry name" value="Penicillin-binding protein 2a (Domain 2)"/>
    <property type="match status" value="1"/>
</dbReference>
<comment type="caution">
    <text evidence="8">The sequence shown here is derived from an EMBL/GenBank/DDBJ whole genome shotgun (WGS) entry which is preliminary data.</text>
</comment>
<evidence type="ECO:0000256" key="2">
    <source>
        <dbReference type="ARBA" id="ARBA00007898"/>
    </source>
</evidence>
<comment type="similarity">
    <text evidence="2">Belongs to the class-D beta-lactamase family.</text>
</comment>
<feature type="non-terminal residue" evidence="8">
    <location>
        <position position="164"/>
    </location>
</feature>
<dbReference type="InterPro" id="IPR036138">
    <property type="entry name" value="PBP_dimer_sf"/>
</dbReference>
<dbReference type="EMBL" id="DOLB01000150">
    <property type="protein sequence ID" value="HBT50116.1"/>
    <property type="molecule type" value="Genomic_DNA"/>
</dbReference>
<evidence type="ECO:0000313" key="8">
    <source>
        <dbReference type="EMBL" id="HBT50116.1"/>
    </source>
</evidence>
<evidence type="ECO:0000256" key="1">
    <source>
        <dbReference type="ARBA" id="ARBA00001526"/>
    </source>
</evidence>
<protein>
    <recommendedName>
        <fullName evidence="3">beta-lactamase</fullName>
        <ecNumber evidence="3">3.5.2.6</ecNumber>
    </recommendedName>
</protein>
<evidence type="ECO:0000256" key="7">
    <source>
        <dbReference type="SAM" id="Phobius"/>
    </source>
</evidence>
<reference evidence="8 9" key="1">
    <citation type="journal article" date="2018" name="Nat. Biotechnol.">
        <title>A standardized bacterial taxonomy based on genome phylogeny substantially revises the tree of life.</title>
        <authorList>
            <person name="Parks D.H."/>
            <person name="Chuvochina M."/>
            <person name="Waite D.W."/>
            <person name="Rinke C."/>
            <person name="Skarshewski A."/>
            <person name="Chaumeil P.A."/>
            <person name="Hugenholtz P."/>
        </authorList>
    </citation>
    <scope>NUCLEOTIDE SEQUENCE [LARGE SCALE GENOMIC DNA]</scope>
    <source>
        <strain evidence="8">UBA12544</strain>
    </source>
</reference>
<sequence length="164" mass="19584">MEKRIVFLRIVLALMIFILAGRLFYIQVVKYNFYSEKAMEQRIKSFKISEKRGDIYDRNMIPFTDRDYKEYVFAIPKMINDKKRAAEILSEITEISSEKIKEDLKRNKDYIRYEIRRDVDFSLPVGIFKLELPQRYSSNSLARHVIGYLGDKKMGLEESFDEVL</sequence>
<keyword evidence="7" id="KW-1133">Transmembrane helix</keyword>
<keyword evidence="8" id="KW-0131">Cell cycle</keyword>
<dbReference type="EC" id="3.5.2.6" evidence="3"/>
<keyword evidence="5" id="KW-0378">Hydrolase</keyword>
<dbReference type="GO" id="GO:0071555">
    <property type="term" value="P:cell wall organization"/>
    <property type="evidence" value="ECO:0007669"/>
    <property type="project" value="TreeGrafter"/>
</dbReference>
<comment type="catalytic activity">
    <reaction evidence="1">
        <text>a beta-lactam + H2O = a substituted beta-amino acid</text>
        <dbReference type="Rhea" id="RHEA:20401"/>
        <dbReference type="ChEBI" id="CHEBI:15377"/>
        <dbReference type="ChEBI" id="CHEBI:35627"/>
        <dbReference type="ChEBI" id="CHEBI:140347"/>
        <dbReference type="EC" id="3.5.2.6"/>
    </reaction>
</comment>
<evidence type="ECO:0000256" key="4">
    <source>
        <dbReference type="ARBA" id="ARBA00022729"/>
    </source>
</evidence>
<keyword evidence="7" id="KW-0472">Membrane</keyword>
<dbReference type="PANTHER" id="PTHR30627">
    <property type="entry name" value="PEPTIDOGLYCAN D,D-TRANSPEPTIDASE"/>
    <property type="match status" value="1"/>
</dbReference>
<dbReference type="GO" id="GO:0008658">
    <property type="term" value="F:penicillin binding"/>
    <property type="evidence" value="ECO:0007669"/>
    <property type="project" value="InterPro"/>
</dbReference>
<dbReference type="Proteomes" id="UP000264445">
    <property type="component" value="Unassembled WGS sequence"/>
</dbReference>
<feature type="transmembrane region" description="Helical" evidence="7">
    <location>
        <begin position="6"/>
        <end position="25"/>
    </location>
</feature>